<dbReference type="InterPro" id="IPR036390">
    <property type="entry name" value="WH_DNA-bd_sf"/>
</dbReference>
<dbReference type="PROSITE" id="PS50042">
    <property type="entry name" value="CNMP_BINDING_3"/>
    <property type="match status" value="1"/>
</dbReference>
<keyword evidence="3" id="KW-0804">Transcription</keyword>
<dbReference type="InterPro" id="IPR050397">
    <property type="entry name" value="Env_Response_Regulators"/>
</dbReference>
<protein>
    <submittedName>
        <fullName evidence="6">CRP-like cAMP-binding protein</fullName>
    </submittedName>
</protein>
<dbReference type="SUPFAM" id="SSF51206">
    <property type="entry name" value="cAMP-binding domain-like"/>
    <property type="match status" value="1"/>
</dbReference>
<dbReference type="Pfam" id="PF00027">
    <property type="entry name" value="cNMP_binding"/>
    <property type="match status" value="1"/>
</dbReference>
<dbReference type="Gene3D" id="2.60.120.10">
    <property type="entry name" value="Jelly Rolls"/>
    <property type="match status" value="1"/>
</dbReference>
<dbReference type="EMBL" id="JAGINW010000001">
    <property type="protein sequence ID" value="MBP2322148.1"/>
    <property type="molecule type" value="Genomic_DNA"/>
</dbReference>
<dbReference type="Proteomes" id="UP001519332">
    <property type="component" value="Unassembled WGS sequence"/>
</dbReference>
<dbReference type="PROSITE" id="PS51063">
    <property type="entry name" value="HTH_CRP_2"/>
    <property type="match status" value="1"/>
</dbReference>
<evidence type="ECO:0000256" key="2">
    <source>
        <dbReference type="ARBA" id="ARBA00023125"/>
    </source>
</evidence>
<dbReference type="CDD" id="cd00038">
    <property type="entry name" value="CAP_ED"/>
    <property type="match status" value="1"/>
</dbReference>
<gene>
    <name evidence="6" type="ORF">JOF56_002533</name>
</gene>
<feature type="domain" description="HTH crp-type" evidence="5">
    <location>
        <begin position="151"/>
        <end position="224"/>
    </location>
</feature>
<dbReference type="PANTHER" id="PTHR24567:SF74">
    <property type="entry name" value="HTH-TYPE TRANSCRIPTIONAL REGULATOR ARCR"/>
    <property type="match status" value="1"/>
</dbReference>
<dbReference type="InterPro" id="IPR012318">
    <property type="entry name" value="HTH_CRP"/>
</dbReference>
<keyword evidence="2" id="KW-0238">DNA-binding</keyword>
<dbReference type="RefSeq" id="WP_209637423.1">
    <property type="nucleotide sequence ID" value="NZ_JAGINW010000001.1"/>
</dbReference>
<dbReference type="SMART" id="SM00100">
    <property type="entry name" value="cNMP"/>
    <property type="match status" value="1"/>
</dbReference>
<evidence type="ECO:0000256" key="3">
    <source>
        <dbReference type="ARBA" id="ARBA00023163"/>
    </source>
</evidence>
<dbReference type="PANTHER" id="PTHR24567">
    <property type="entry name" value="CRP FAMILY TRANSCRIPTIONAL REGULATORY PROTEIN"/>
    <property type="match status" value="1"/>
</dbReference>
<reference evidence="6 7" key="1">
    <citation type="submission" date="2021-03" db="EMBL/GenBank/DDBJ databases">
        <title>Sequencing the genomes of 1000 actinobacteria strains.</title>
        <authorList>
            <person name="Klenk H.-P."/>
        </authorList>
    </citation>
    <scope>NUCLEOTIDE SEQUENCE [LARGE SCALE GENOMIC DNA]</scope>
    <source>
        <strain evidence="6 7">DSM 46670</strain>
    </source>
</reference>
<evidence type="ECO:0000313" key="6">
    <source>
        <dbReference type="EMBL" id="MBP2322148.1"/>
    </source>
</evidence>
<keyword evidence="1" id="KW-0805">Transcription regulation</keyword>
<proteinExistence type="predicted"/>
<feature type="domain" description="Cyclic nucleotide-binding" evidence="4">
    <location>
        <begin position="17"/>
        <end position="120"/>
    </location>
</feature>
<organism evidence="6 7">
    <name type="scientific">Kibdelosporangium banguiense</name>
    <dbReference type="NCBI Taxonomy" id="1365924"/>
    <lineage>
        <taxon>Bacteria</taxon>
        <taxon>Bacillati</taxon>
        <taxon>Actinomycetota</taxon>
        <taxon>Actinomycetes</taxon>
        <taxon>Pseudonocardiales</taxon>
        <taxon>Pseudonocardiaceae</taxon>
        <taxon>Kibdelosporangium</taxon>
    </lineage>
</organism>
<dbReference type="Pfam" id="PF13545">
    <property type="entry name" value="HTH_Crp_2"/>
    <property type="match status" value="1"/>
</dbReference>
<dbReference type="InterPro" id="IPR014710">
    <property type="entry name" value="RmlC-like_jellyroll"/>
</dbReference>
<evidence type="ECO:0000259" key="4">
    <source>
        <dbReference type="PROSITE" id="PS50042"/>
    </source>
</evidence>
<comment type="caution">
    <text evidence="6">The sequence shown here is derived from an EMBL/GenBank/DDBJ whole genome shotgun (WGS) entry which is preliminary data.</text>
</comment>
<evidence type="ECO:0000259" key="5">
    <source>
        <dbReference type="PROSITE" id="PS51063"/>
    </source>
</evidence>
<dbReference type="InterPro" id="IPR018490">
    <property type="entry name" value="cNMP-bd_dom_sf"/>
</dbReference>
<evidence type="ECO:0000313" key="7">
    <source>
        <dbReference type="Proteomes" id="UP001519332"/>
    </source>
</evidence>
<evidence type="ECO:0000256" key="1">
    <source>
        <dbReference type="ARBA" id="ARBA00023015"/>
    </source>
</evidence>
<sequence>MTTTAGVELRGWLSSTLLGRLPDSAGADVLRAGEERDFSAEDVLMRQGDQDDHVLLLLDGLVKVIADSEPGQKVLLGIRVGGDVVGEMAALERAARMATVTACRPGRALFIRRPLLDELMITYPVLAVQLAATISGRLRKADERCVDITSYGSLTRLSRALISILASHGARKGLRWRLDIELNQAEIGSLVGLKKRTAEKCFKELRDNGVIECEWRVVEVIDMPRLRRIADDRQ</sequence>
<accession>A0ABS4TE55</accession>
<name>A0ABS4TE55_9PSEU</name>
<dbReference type="InterPro" id="IPR000595">
    <property type="entry name" value="cNMP-bd_dom"/>
</dbReference>
<keyword evidence="7" id="KW-1185">Reference proteome</keyword>
<dbReference type="SUPFAM" id="SSF46785">
    <property type="entry name" value="Winged helix' DNA-binding domain"/>
    <property type="match status" value="1"/>
</dbReference>